<organism evidence="1 2">
    <name type="scientific">Dunaliella salina</name>
    <name type="common">Green alga</name>
    <name type="synonym">Protococcus salinus</name>
    <dbReference type="NCBI Taxonomy" id="3046"/>
    <lineage>
        <taxon>Eukaryota</taxon>
        <taxon>Viridiplantae</taxon>
        <taxon>Chlorophyta</taxon>
        <taxon>core chlorophytes</taxon>
        <taxon>Chlorophyceae</taxon>
        <taxon>CS clade</taxon>
        <taxon>Chlamydomonadales</taxon>
        <taxon>Dunaliellaceae</taxon>
        <taxon>Dunaliella</taxon>
    </lineage>
</organism>
<evidence type="ECO:0000313" key="1">
    <source>
        <dbReference type="EMBL" id="KAF5825804.1"/>
    </source>
</evidence>
<dbReference type="Proteomes" id="UP000815325">
    <property type="component" value="Unassembled WGS sequence"/>
</dbReference>
<dbReference type="EMBL" id="MU071956">
    <property type="protein sequence ID" value="KAF5825804.1"/>
    <property type="molecule type" value="Genomic_DNA"/>
</dbReference>
<proteinExistence type="predicted"/>
<name>A0ABQ7FTP5_DUNSA</name>
<sequence>MEPMRSRLLPKGAHLAVLRLVSLLPHVLSVCSCVSAFAYMLLINPIQVYTFQVLLADHEVLQDQIVTVEMSNQRLVNSNEQLAAEVAWYRLENEKERRIVRELESDMVELRRFKNEMCAQLETLKAELAEERGRRCVW</sequence>
<comment type="caution">
    <text evidence="1">The sequence shown here is derived from an EMBL/GenBank/DDBJ whole genome shotgun (WGS) entry which is preliminary data.</text>
</comment>
<gene>
    <name evidence="1" type="ORF">DUNSADRAFT_6862</name>
</gene>
<evidence type="ECO:0000313" key="2">
    <source>
        <dbReference type="Proteomes" id="UP000815325"/>
    </source>
</evidence>
<evidence type="ECO:0008006" key="3">
    <source>
        <dbReference type="Google" id="ProtNLM"/>
    </source>
</evidence>
<dbReference type="SUPFAM" id="SSF90257">
    <property type="entry name" value="Myosin rod fragments"/>
    <property type="match status" value="1"/>
</dbReference>
<accession>A0ABQ7FTP5</accession>
<keyword evidence="2" id="KW-1185">Reference proteome</keyword>
<reference evidence="1" key="1">
    <citation type="submission" date="2017-08" db="EMBL/GenBank/DDBJ databases">
        <authorList>
            <person name="Polle J.E."/>
            <person name="Barry K."/>
            <person name="Cushman J."/>
            <person name="Schmutz J."/>
            <person name="Tran D."/>
            <person name="Hathwaick L.T."/>
            <person name="Yim W.C."/>
            <person name="Jenkins J."/>
            <person name="Mckie-Krisberg Z.M."/>
            <person name="Prochnik S."/>
            <person name="Lindquist E."/>
            <person name="Dockter R.B."/>
            <person name="Adam C."/>
            <person name="Molina H."/>
            <person name="Bunkerborg J."/>
            <person name="Jin E."/>
            <person name="Buchheim M."/>
            <person name="Magnuson J."/>
        </authorList>
    </citation>
    <scope>NUCLEOTIDE SEQUENCE</scope>
    <source>
        <strain evidence="1">CCAP 19/18</strain>
    </source>
</reference>
<dbReference type="PROSITE" id="PS51257">
    <property type="entry name" value="PROKAR_LIPOPROTEIN"/>
    <property type="match status" value="1"/>
</dbReference>
<protein>
    <recommendedName>
        <fullName evidence="3">Encoded protein</fullName>
    </recommendedName>
</protein>